<comment type="similarity">
    <text evidence="1">Belongs to the transposase 8 family.</text>
</comment>
<keyword evidence="6" id="KW-1185">Reference proteome</keyword>
<dbReference type="InterPro" id="IPR012337">
    <property type="entry name" value="RNaseH-like_sf"/>
</dbReference>
<dbReference type="InterPro" id="IPR025948">
    <property type="entry name" value="HTH-like_dom"/>
</dbReference>
<proteinExistence type="inferred from homology"/>
<evidence type="ECO:0000313" key="5">
    <source>
        <dbReference type="EMBL" id="RFF30586.1"/>
    </source>
</evidence>
<dbReference type="InterPro" id="IPR009057">
    <property type="entry name" value="Homeodomain-like_sf"/>
</dbReference>
<keyword evidence="3" id="KW-1133">Transmembrane helix</keyword>
<dbReference type="GO" id="GO:0003677">
    <property type="term" value="F:DNA binding"/>
    <property type="evidence" value="ECO:0007669"/>
    <property type="project" value="InterPro"/>
</dbReference>
<name>A0A3E1K929_9GAMM</name>
<dbReference type="PANTHER" id="PTHR46889:SF4">
    <property type="entry name" value="TRANSPOSASE INSO FOR INSERTION SEQUENCE ELEMENT IS911B-RELATED"/>
    <property type="match status" value="1"/>
</dbReference>
<keyword evidence="3" id="KW-0812">Transmembrane</keyword>
<dbReference type="InterPro" id="IPR036388">
    <property type="entry name" value="WH-like_DNA-bd_sf"/>
</dbReference>
<evidence type="ECO:0000259" key="4">
    <source>
        <dbReference type="PROSITE" id="PS50994"/>
    </source>
</evidence>
<dbReference type="InterPro" id="IPR048020">
    <property type="entry name" value="Transpos_IS3"/>
</dbReference>
<dbReference type="PROSITE" id="PS50994">
    <property type="entry name" value="INTEGRASE"/>
    <property type="match status" value="1"/>
</dbReference>
<dbReference type="InterPro" id="IPR036397">
    <property type="entry name" value="RNaseH_sf"/>
</dbReference>
<dbReference type="GO" id="GO:0006313">
    <property type="term" value="P:DNA transposition"/>
    <property type="evidence" value="ECO:0007669"/>
    <property type="project" value="InterPro"/>
</dbReference>
<evidence type="ECO:0000256" key="3">
    <source>
        <dbReference type="SAM" id="Phobius"/>
    </source>
</evidence>
<dbReference type="InterPro" id="IPR050900">
    <property type="entry name" value="Transposase_IS3/IS150/IS904"/>
</dbReference>
<evidence type="ECO:0000313" key="6">
    <source>
        <dbReference type="Proteomes" id="UP000260351"/>
    </source>
</evidence>
<dbReference type="OrthoDB" id="9814512at2"/>
<dbReference type="Pfam" id="PF01527">
    <property type="entry name" value="HTH_Tnp_1"/>
    <property type="match status" value="1"/>
</dbReference>
<feature type="transmembrane region" description="Helical" evidence="3">
    <location>
        <begin position="245"/>
        <end position="269"/>
    </location>
</feature>
<dbReference type="AlphaFoldDB" id="A0A3E1K929"/>
<comment type="caution">
    <text evidence="5">The sequence shown here is derived from an EMBL/GenBank/DDBJ whole genome shotgun (WGS) entry which is preliminary data.</text>
</comment>
<sequence length="406" mass="46577">MTKQMRYSPEVRERAVRMVMEQTESHGSQWAAIESISGKIGCTPETLRRWVRQSECDSGDRAGLTTMDRERLKSLERENRELKRANEILRKASGFIRPGGARPHTQVMVDFIDEHRADDGVEPICQQLPIAPSTYFEHKACEADPSRRSARALRDESLQAEIQRVWDENFWVYGTRKVWRQLQRESYDVARCTVERLMRRMGIQGAVRGARCRTTAPAAQADCPADRVKRQFNAQRPNQLWVADFTYVATWSGFVYTAFIIDVFANRIVGRRTARSMRTDLVLDALEQALYARGPEDGLIHHSDRGTQYLSICYTERLQDVGIEGSVGTTGDSYDNALAESIIGLYKAELIHRRGPWRSLDDVEYGTLEWVDWFNHRRLLEPIGHVPPAEFEMAYYEQLESPAIGA</sequence>
<dbReference type="Pfam" id="PF00665">
    <property type="entry name" value="rve"/>
    <property type="match status" value="1"/>
</dbReference>
<dbReference type="SUPFAM" id="SSF46689">
    <property type="entry name" value="Homeodomain-like"/>
    <property type="match status" value="1"/>
</dbReference>
<accession>A0A3E1K929</accession>
<dbReference type="Gene3D" id="1.10.10.10">
    <property type="entry name" value="Winged helix-like DNA-binding domain superfamily/Winged helix DNA-binding domain"/>
    <property type="match status" value="1"/>
</dbReference>
<dbReference type="PANTHER" id="PTHR46889">
    <property type="entry name" value="TRANSPOSASE INSF FOR INSERTION SEQUENCE IS3B-RELATED"/>
    <property type="match status" value="1"/>
</dbReference>
<dbReference type="Pfam" id="PF13276">
    <property type="entry name" value="HTH_21"/>
    <property type="match status" value="1"/>
</dbReference>
<evidence type="ECO:0000256" key="1">
    <source>
        <dbReference type="ARBA" id="ARBA00009964"/>
    </source>
</evidence>
<dbReference type="GO" id="GO:0015074">
    <property type="term" value="P:DNA integration"/>
    <property type="evidence" value="ECO:0007669"/>
    <property type="project" value="InterPro"/>
</dbReference>
<protein>
    <submittedName>
        <fullName evidence="5">IS3 family transposase</fullName>
    </submittedName>
</protein>
<dbReference type="SUPFAM" id="SSF53098">
    <property type="entry name" value="Ribonuclease H-like"/>
    <property type="match status" value="1"/>
</dbReference>
<feature type="coiled-coil region" evidence="2">
    <location>
        <begin position="65"/>
        <end position="92"/>
    </location>
</feature>
<dbReference type="EMBL" id="QUZK01000034">
    <property type="protein sequence ID" value="RFF30586.1"/>
    <property type="molecule type" value="Genomic_DNA"/>
</dbReference>
<organism evidence="5 6">
    <name type="scientific">Wenzhouxiangella sediminis</name>
    <dbReference type="NCBI Taxonomy" id="1792836"/>
    <lineage>
        <taxon>Bacteria</taxon>
        <taxon>Pseudomonadati</taxon>
        <taxon>Pseudomonadota</taxon>
        <taxon>Gammaproteobacteria</taxon>
        <taxon>Chromatiales</taxon>
        <taxon>Wenzhouxiangellaceae</taxon>
        <taxon>Wenzhouxiangella</taxon>
    </lineage>
</organism>
<feature type="domain" description="Integrase catalytic" evidence="4">
    <location>
        <begin position="233"/>
        <end position="395"/>
    </location>
</feature>
<dbReference type="Gene3D" id="3.30.420.10">
    <property type="entry name" value="Ribonuclease H-like superfamily/Ribonuclease H"/>
    <property type="match status" value="1"/>
</dbReference>
<dbReference type="Proteomes" id="UP000260351">
    <property type="component" value="Unassembled WGS sequence"/>
</dbReference>
<dbReference type="GO" id="GO:0004803">
    <property type="term" value="F:transposase activity"/>
    <property type="evidence" value="ECO:0007669"/>
    <property type="project" value="InterPro"/>
</dbReference>
<evidence type="ECO:0000256" key="2">
    <source>
        <dbReference type="SAM" id="Coils"/>
    </source>
</evidence>
<keyword evidence="3" id="KW-0472">Membrane</keyword>
<dbReference type="InterPro" id="IPR002514">
    <property type="entry name" value="Transposase_8"/>
</dbReference>
<dbReference type="InterPro" id="IPR001584">
    <property type="entry name" value="Integrase_cat-core"/>
</dbReference>
<dbReference type="NCBIfam" id="NF033516">
    <property type="entry name" value="transpos_IS3"/>
    <property type="match status" value="1"/>
</dbReference>
<dbReference type="Pfam" id="PF13333">
    <property type="entry name" value="rve_2"/>
    <property type="match status" value="1"/>
</dbReference>
<gene>
    <name evidence="5" type="ORF">DZC52_07605</name>
</gene>
<reference evidence="5 6" key="1">
    <citation type="submission" date="2018-08" db="EMBL/GenBank/DDBJ databases">
        <title>Wenzhouxiangella salilacus sp. nov., a novel bacterium isolated from a saline lake in Xinjiang Province, China.</title>
        <authorList>
            <person name="Han S."/>
        </authorList>
    </citation>
    <scope>NUCLEOTIDE SEQUENCE [LARGE SCALE GENOMIC DNA]</scope>
    <source>
        <strain evidence="5 6">XDB06</strain>
    </source>
</reference>
<keyword evidence="2" id="KW-0175">Coiled coil</keyword>